<organism evidence="2 3">
    <name type="scientific">Cylindrospermopsis raciborskii CENA303</name>
    <dbReference type="NCBI Taxonomy" id="1170769"/>
    <lineage>
        <taxon>Bacteria</taxon>
        <taxon>Bacillati</taxon>
        <taxon>Cyanobacteriota</taxon>
        <taxon>Cyanophyceae</taxon>
        <taxon>Nostocales</taxon>
        <taxon>Aphanizomenonaceae</taxon>
        <taxon>Cylindrospermopsis</taxon>
    </lineage>
</organism>
<sequence>MPIPDYQSLMLPVLQSAAQGEVKLGDVVTSLAKTLALTDEEVAQLFLSGRQNVFANRVSWAKFGLNKAELIESTRHGYLMLP</sequence>
<protein>
    <recommendedName>
        <fullName evidence="1">Restriction system protein Mrr-like N-terminal domain-containing protein</fullName>
    </recommendedName>
</protein>
<reference evidence="3" key="1">
    <citation type="submission" date="2017-04" db="EMBL/GenBank/DDBJ databases">
        <authorList>
            <person name="Abreu V.A."/>
            <person name="Popin R.V."/>
            <person name="Rigonato J."/>
            <person name="Andreote A.P."/>
            <person name="Schaker P.C."/>
            <person name="Hoff-Risseti C."/>
            <person name="Alvarenga D.O."/>
            <person name="Varani A.M."/>
            <person name="Fiore M.F."/>
        </authorList>
    </citation>
    <scope>NUCLEOTIDE SEQUENCE [LARGE SCALE GENOMIC DNA]</scope>
    <source>
        <strain evidence="3">CENA303</strain>
    </source>
</reference>
<dbReference type="InterPro" id="IPR025745">
    <property type="entry name" value="Mrr-like_N_dom"/>
</dbReference>
<feature type="domain" description="Restriction system protein Mrr-like N-terminal" evidence="1">
    <location>
        <begin position="6"/>
        <end position="81"/>
    </location>
</feature>
<dbReference type="Pfam" id="PF14338">
    <property type="entry name" value="Mrr_N"/>
    <property type="match status" value="1"/>
</dbReference>
<dbReference type="AlphaFoldDB" id="A0A1X4G7P1"/>
<dbReference type="EMBL" id="NBYN01000042">
    <property type="protein sequence ID" value="OSO90958.1"/>
    <property type="molecule type" value="Genomic_DNA"/>
</dbReference>
<dbReference type="Proteomes" id="UP000192997">
    <property type="component" value="Unassembled WGS sequence"/>
</dbReference>
<evidence type="ECO:0000259" key="1">
    <source>
        <dbReference type="Pfam" id="PF14338"/>
    </source>
</evidence>
<proteinExistence type="predicted"/>
<gene>
    <name evidence="2" type="ORF">B7O87_09185</name>
</gene>
<accession>A0A1X4G7P1</accession>
<evidence type="ECO:0000313" key="2">
    <source>
        <dbReference type="EMBL" id="OSO90958.1"/>
    </source>
</evidence>
<comment type="caution">
    <text evidence="2">The sequence shown here is derived from an EMBL/GenBank/DDBJ whole genome shotgun (WGS) entry which is preliminary data.</text>
</comment>
<name>A0A1X4G7P1_9CYAN</name>
<evidence type="ECO:0000313" key="3">
    <source>
        <dbReference type="Proteomes" id="UP000192997"/>
    </source>
</evidence>